<name>F1D183_9CAUD</name>
<accession>F1D183</accession>
<evidence type="ECO:0000313" key="2">
    <source>
        <dbReference type="Proteomes" id="UP000007502"/>
    </source>
</evidence>
<dbReference type="RefSeq" id="YP_004251002.1">
    <property type="nucleotide sequence ID" value="NC_015157.1"/>
</dbReference>
<proteinExistence type="predicted"/>
<evidence type="ECO:0000313" key="1">
    <source>
        <dbReference type="EMBL" id="ADX87877.1"/>
    </source>
</evidence>
<protein>
    <submittedName>
        <fullName evidence="1">Uncharacterized protein ORF61</fullName>
    </submittedName>
</protein>
<reference evidence="1 2" key="1">
    <citation type="journal article" date="2011" name="MBio">
        <title>Evidence of a dominant lineage of Vibrio cholerae-specific lytic bacteriophages shed by cholera patients over a 10-year period in Dhaka, Bangladesh.</title>
        <authorList>
            <person name="Seed K.D."/>
            <person name="Bodi K.L."/>
            <person name="Kropinski A.M."/>
            <person name="Ackermann H.W."/>
            <person name="Calderwood S.B."/>
            <person name="Qadri F."/>
            <person name="Camilli A."/>
        </authorList>
    </citation>
    <scope>NUCLEOTIDE SEQUENCE [LARGE SCALE GENOMIC DNA]</scope>
</reference>
<organism evidence="1 2">
    <name type="scientific">Vibrio phage ICP1</name>
    <dbReference type="NCBI Taxonomy" id="979525"/>
    <lineage>
        <taxon>Viruses</taxon>
        <taxon>Duplodnaviria</taxon>
        <taxon>Heunggongvirae</taxon>
        <taxon>Uroviricota</taxon>
        <taxon>Caudoviricetes</taxon>
        <taxon>Mohonavirus</taxon>
        <taxon>Mohonavirus ICP1</taxon>
    </lineage>
</organism>
<dbReference type="Proteomes" id="UP000007502">
    <property type="component" value="Segment"/>
</dbReference>
<keyword evidence="2" id="KW-1185">Reference proteome</keyword>
<dbReference type="KEGG" id="vg:10228540"/>
<sequence>MCKLNDLIGKTFVITDPDFEGYNGTIVDAFHHFDDEDIIDNDDLVWVNVDGGCFRGTFNLEEGYILEDEEN</sequence>
<dbReference type="GeneID" id="10228540"/>
<gene>
    <name evidence="1" type="primary">ORF61</name>
</gene>
<dbReference type="EMBL" id="HQ641347">
    <property type="protein sequence ID" value="ADX87877.1"/>
    <property type="molecule type" value="Genomic_DNA"/>
</dbReference>